<dbReference type="EMBL" id="ASGP02000001">
    <property type="protein sequence ID" value="KAH9529158.1"/>
    <property type="molecule type" value="Genomic_DNA"/>
</dbReference>
<evidence type="ECO:0000256" key="1">
    <source>
        <dbReference type="SAM" id="MobiDB-lite"/>
    </source>
</evidence>
<sequence>MIIQRKKILLESPDPSFFLKDEIQPLIKLKEKSLSLTIERKPKDTTKFIHKDKENDGMNKIKSDSFVTLNSSALVSGAGSILSYYSTSKYESRISDNPMSNFEQTPESGLFSDVSSFIYNDSIDSNETSSSIRHDDHHESSTAHLFSTLNKSDNEHEKRELMIKKTLAPDLIKYKRPLGLKDEQENNPIIKRPAPVLRKTLATIYKHSQSYDDSIRMCKKICPYKKKEQSEKSFSMKLNLN</sequence>
<evidence type="ECO:0000313" key="3">
    <source>
        <dbReference type="Proteomes" id="UP000790347"/>
    </source>
</evidence>
<comment type="caution">
    <text evidence="2">The sequence shown here is derived from an EMBL/GenBank/DDBJ whole genome shotgun (WGS) entry which is preliminary data.</text>
</comment>
<reference evidence="2" key="2">
    <citation type="journal article" date="2022" name="Res Sq">
        <title>Comparative Genomics Reveals Insights into the Divergent Evolution of Astigmatic Mites and Household Pest Adaptations.</title>
        <authorList>
            <person name="Xiong Q."/>
            <person name="Wan A.T.-Y."/>
            <person name="Liu X.-Y."/>
            <person name="Fung C.S.-H."/>
            <person name="Xiao X."/>
            <person name="Malainual N."/>
            <person name="Hou J."/>
            <person name="Wang L."/>
            <person name="Wang M."/>
            <person name="Yang K."/>
            <person name="Cui Y."/>
            <person name="Leung E."/>
            <person name="Nong W."/>
            <person name="Shin S.-K."/>
            <person name="Au S."/>
            <person name="Jeong K.Y."/>
            <person name="Chew F.T."/>
            <person name="Hui J."/>
            <person name="Leung T.F."/>
            <person name="Tungtrongchitr A."/>
            <person name="Zhong N."/>
            <person name="Liu Z."/>
            <person name="Tsui S."/>
        </authorList>
    </citation>
    <scope>NUCLEOTIDE SEQUENCE</scope>
    <source>
        <strain evidence="2">Derf</strain>
        <tissue evidence="2">Whole organism</tissue>
    </source>
</reference>
<keyword evidence="3" id="KW-1185">Reference proteome</keyword>
<feature type="compositionally biased region" description="Basic and acidic residues" evidence="1">
    <location>
        <begin position="132"/>
        <end position="141"/>
    </location>
</feature>
<dbReference type="AlphaFoldDB" id="A0A922IGX7"/>
<proteinExistence type="predicted"/>
<name>A0A922IGX7_DERFA</name>
<feature type="compositionally biased region" description="Polar residues" evidence="1">
    <location>
        <begin position="142"/>
        <end position="151"/>
    </location>
</feature>
<accession>A0A922IGX7</accession>
<gene>
    <name evidence="2" type="primary">KAT8_1</name>
    <name evidence="2" type="ORF">DERF_003055</name>
</gene>
<protein>
    <submittedName>
        <fullName evidence="2">K(Lysine) acetyltransferase, variant 2</fullName>
    </submittedName>
</protein>
<organism evidence="2 3">
    <name type="scientific">Dermatophagoides farinae</name>
    <name type="common">American house dust mite</name>
    <dbReference type="NCBI Taxonomy" id="6954"/>
    <lineage>
        <taxon>Eukaryota</taxon>
        <taxon>Metazoa</taxon>
        <taxon>Ecdysozoa</taxon>
        <taxon>Arthropoda</taxon>
        <taxon>Chelicerata</taxon>
        <taxon>Arachnida</taxon>
        <taxon>Acari</taxon>
        <taxon>Acariformes</taxon>
        <taxon>Sarcoptiformes</taxon>
        <taxon>Astigmata</taxon>
        <taxon>Psoroptidia</taxon>
        <taxon>Analgoidea</taxon>
        <taxon>Pyroglyphidae</taxon>
        <taxon>Dermatophagoidinae</taxon>
        <taxon>Dermatophagoides</taxon>
    </lineage>
</organism>
<evidence type="ECO:0000313" key="2">
    <source>
        <dbReference type="EMBL" id="KAH9529158.1"/>
    </source>
</evidence>
<reference evidence="2" key="1">
    <citation type="submission" date="2013-05" db="EMBL/GenBank/DDBJ databases">
        <authorList>
            <person name="Yim A.K.Y."/>
            <person name="Chan T.F."/>
            <person name="Ji K.M."/>
            <person name="Liu X.Y."/>
            <person name="Zhou J.W."/>
            <person name="Li R.Q."/>
            <person name="Yang K.Y."/>
            <person name="Li J."/>
            <person name="Li M."/>
            <person name="Law P.T.W."/>
            <person name="Wu Y.L."/>
            <person name="Cai Z.L."/>
            <person name="Qin H."/>
            <person name="Bao Y."/>
            <person name="Leung R.K.K."/>
            <person name="Ng P.K.S."/>
            <person name="Zou J."/>
            <person name="Zhong X.J."/>
            <person name="Ran P.X."/>
            <person name="Zhong N.S."/>
            <person name="Liu Z.G."/>
            <person name="Tsui S.K.W."/>
        </authorList>
    </citation>
    <scope>NUCLEOTIDE SEQUENCE</scope>
    <source>
        <strain evidence="2">Derf</strain>
        <tissue evidence="2">Whole organism</tissue>
    </source>
</reference>
<feature type="region of interest" description="Disordered" evidence="1">
    <location>
        <begin position="128"/>
        <end position="152"/>
    </location>
</feature>
<dbReference type="Proteomes" id="UP000790347">
    <property type="component" value="Unassembled WGS sequence"/>
</dbReference>